<proteinExistence type="predicted"/>
<accession>A0A7J6UTI7</accession>
<keyword evidence="1" id="KW-0611">Plant defense</keyword>
<dbReference type="InterPro" id="IPR000726">
    <property type="entry name" value="Glyco_hydro_19_cat"/>
</dbReference>
<evidence type="ECO:0000259" key="3">
    <source>
        <dbReference type="Pfam" id="PF00182"/>
    </source>
</evidence>
<gene>
    <name evidence="4" type="ORF">FRX31_034851</name>
</gene>
<dbReference type="GO" id="GO:0004568">
    <property type="term" value="F:chitinase activity"/>
    <property type="evidence" value="ECO:0007669"/>
    <property type="project" value="InterPro"/>
</dbReference>
<sequence>METIQCRHDQSGRVRGFGTLSNIINGGIECGKGSSPEVADRMRFYRRYCGILGVVPSDNWIAINKCRLIEAVLLNYVTI</sequence>
<feature type="domain" description="Glycoside hydrolase family 19 catalytic" evidence="3">
    <location>
        <begin position="9"/>
        <end position="59"/>
    </location>
</feature>
<evidence type="ECO:0000313" key="4">
    <source>
        <dbReference type="EMBL" id="KAF5175562.1"/>
    </source>
</evidence>
<dbReference type="Proteomes" id="UP000554482">
    <property type="component" value="Unassembled WGS sequence"/>
</dbReference>
<dbReference type="AlphaFoldDB" id="A0A7J6UTI7"/>
<dbReference type="GO" id="GO:0006032">
    <property type="term" value="P:chitin catabolic process"/>
    <property type="evidence" value="ECO:0007669"/>
    <property type="project" value="InterPro"/>
</dbReference>
<dbReference type="GO" id="GO:0016998">
    <property type="term" value="P:cell wall macromolecule catabolic process"/>
    <property type="evidence" value="ECO:0007669"/>
    <property type="project" value="InterPro"/>
</dbReference>
<comment type="caution">
    <text evidence="4">The sequence shown here is derived from an EMBL/GenBank/DDBJ whole genome shotgun (WGS) entry which is preliminary data.</text>
</comment>
<dbReference type="EMBL" id="JABWDY010043889">
    <property type="protein sequence ID" value="KAF5175562.1"/>
    <property type="molecule type" value="Genomic_DNA"/>
</dbReference>
<keyword evidence="5" id="KW-1185">Reference proteome</keyword>
<evidence type="ECO:0000313" key="5">
    <source>
        <dbReference type="Proteomes" id="UP000554482"/>
    </source>
</evidence>
<dbReference type="PANTHER" id="PTHR22595">
    <property type="entry name" value="CHITINASE-RELATED"/>
    <property type="match status" value="1"/>
</dbReference>
<keyword evidence="2" id="KW-1015">Disulfide bond</keyword>
<protein>
    <submittedName>
        <fullName evidence="4">Endochitinase</fullName>
    </submittedName>
</protein>
<dbReference type="InterPro" id="IPR023346">
    <property type="entry name" value="Lysozyme-like_dom_sf"/>
</dbReference>
<organism evidence="4 5">
    <name type="scientific">Thalictrum thalictroides</name>
    <name type="common">Rue-anemone</name>
    <name type="synonym">Anemone thalictroides</name>
    <dbReference type="NCBI Taxonomy" id="46969"/>
    <lineage>
        <taxon>Eukaryota</taxon>
        <taxon>Viridiplantae</taxon>
        <taxon>Streptophyta</taxon>
        <taxon>Embryophyta</taxon>
        <taxon>Tracheophyta</taxon>
        <taxon>Spermatophyta</taxon>
        <taxon>Magnoliopsida</taxon>
        <taxon>Ranunculales</taxon>
        <taxon>Ranunculaceae</taxon>
        <taxon>Thalictroideae</taxon>
        <taxon>Thalictrum</taxon>
    </lineage>
</organism>
<dbReference type="OrthoDB" id="5985073at2759"/>
<dbReference type="Gene3D" id="1.10.530.10">
    <property type="match status" value="1"/>
</dbReference>
<dbReference type="PANTHER" id="PTHR22595:SF79">
    <property type="entry name" value="CHITINASE 12"/>
    <property type="match status" value="1"/>
</dbReference>
<dbReference type="GO" id="GO:0050832">
    <property type="term" value="P:defense response to fungus"/>
    <property type="evidence" value="ECO:0007669"/>
    <property type="project" value="TreeGrafter"/>
</dbReference>
<evidence type="ECO:0000256" key="2">
    <source>
        <dbReference type="ARBA" id="ARBA00023157"/>
    </source>
</evidence>
<reference evidence="4 5" key="1">
    <citation type="submission" date="2020-06" db="EMBL/GenBank/DDBJ databases">
        <title>Transcriptomic and genomic resources for Thalictrum thalictroides and T. hernandezii: Facilitating candidate gene discovery in an emerging model plant lineage.</title>
        <authorList>
            <person name="Arias T."/>
            <person name="Riano-Pachon D.M."/>
            <person name="Di Stilio V.S."/>
        </authorList>
    </citation>
    <scope>NUCLEOTIDE SEQUENCE [LARGE SCALE GENOMIC DNA]</scope>
    <source>
        <strain evidence="5">cv. WT478/WT964</strain>
        <tissue evidence="4">Leaves</tissue>
    </source>
</reference>
<evidence type="ECO:0000256" key="1">
    <source>
        <dbReference type="ARBA" id="ARBA00022821"/>
    </source>
</evidence>
<dbReference type="Pfam" id="PF00182">
    <property type="entry name" value="Glyco_hydro_19"/>
    <property type="match status" value="1"/>
</dbReference>
<dbReference type="SUPFAM" id="SSF53955">
    <property type="entry name" value="Lysozyme-like"/>
    <property type="match status" value="1"/>
</dbReference>
<name>A0A7J6UTI7_THATH</name>